<keyword evidence="2" id="KW-1185">Reference proteome</keyword>
<organism evidence="1 2">
    <name type="scientific">Mucilaginibacter pocheonensis</name>
    <dbReference type="NCBI Taxonomy" id="398050"/>
    <lineage>
        <taxon>Bacteria</taxon>
        <taxon>Pseudomonadati</taxon>
        <taxon>Bacteroidota</taxon>
        <taxon>Sphingobacteriia</taxon>
        <taxon>Sphingobacteriales</taxon>
        <taxon>Sphingobacteriaceae</taxon>
        <taxon>Mucilaginibacter</taxon>
    </lineage>
</organism>
<comment type="caution">
    <text evidence="1">The sequence shown here is derived from an EMBL/GenBank/DDBJ whole genome shotgun (WGS) entry which is preliminary data.</text>
</comment>
<evidence type="ECO:0000313" key="1">
    <source>
        <dbReference type="EMBL" id="MDR6940525.1"/>
    </source>
</evidence>
<sequence length="318" mass="36968">MKRFIIQVLLFLSPVIVLAVLMEALLRNIPNDYQYKCDYLNRNSNKIDVLILGSSHAYYGINPQLMTHKSFNAAYVAQSLFYDWQIIKKYDKNWHHLKFIILPVDYFSLYGRLENGIESWRVKDYNIYYGISSSHYTDNSELLSNKLRLNVARIKSVYFNHESDLLCSKFGWGTEYLSQKRKDLPSTGALAAKRHFVINEGYFNENVAVLTSIIKYAAKNHIKVLLYTSPAYKTYVQNLNRRQLNSTIGMLYVLSKKYDNVFYWNLLNNHSFNAVDFYDADHLDNLGAGKLTHKMDSLISMMEKGPNNRFSSLLVSGH</sequence>
<proteinExistence type="predicted"/>
<evidence type="ECO:0000313" key="2">
    <source>
        <dbReference type="Proteomes" id="UP001247620"/>
    </source>
</evidence>
<accession>A0ABU1T550</accession>
<dbReference type="EMBL" id="JAVDUU010000001">
    <property type="protein sequence ID" value="MDR6940525.1"/>
    <property type="molecule type" value="Genomic_DNA"/>
</dbReference>
<gene>
    <name evidence="1" type="ORF">J2W55_000353</name>
</gene>
<name>A0ABU1T550_9SPHI</name>
<dbReference type="Proteomes" id="UP001247620">
    <property type="component" value="Unassembled WGS sequence"/>
</dbReference>
<protein>
    <recommendedName>
        <fullName evidence="3">DUF1574 domain-containing protein</fullName>
    </recommendedName>
</protein>
<dbReference type="RefSeq" id="WP_310091264.1">
    <property type="nucleotide sequence ID" value="NZ_JAVDUU010000001.1"/>
</dbReference>
<reference evidence="1 2" key="1">
    <citation type="submission" date="2023-07" db="EMBL/GenBank/DDBJ databases">
        <title>Sorghum-associated microbial communities from plants grown in Nebraska, USA.</title>
        <authorList>
            <person name="Schachtman D."/>
        </authorList>
    </citation>
    <scope>NUCLEOTIDE SEQUENCE [LARGE SCALE GENOMIC DNA]</scope>
    <source>
        <strain evidence="1 2">3262</strain>
    </source>
</reference>
<evidence type="ECO:0008006" key="3">
    <source>
        <dbReference type="Google" id="ProtNLM"/>
    </source>
</evidence>